<organism evidence="1 2">
    <name type="scientific">Plasmopara halstedii</name>
    <name type="common">Downy mildew of sunflower</name>
    <dbReference type="NCBI Taxonomy" id="4781"/>
    <lineage>
        <taxon>Eukaryota</taxon>
        <taxon>Sar</taxon>
        <taxon>Stramenopiles</taxon>
        <taxon>Oomycota</taxon>
        <taxon>Peronosporomycetes</taxon>
        <taxon>Peronosporales</taxon>
        <taxon>Peronosporaceae</taxon>
        <taxon>Plasmopara</taxon>
    </lineage>
</organism>
<dbReference type="RefSeq" id="XP_024584735.1">
    <property type="nucleotide sequence ID" value="XM_024719436.1"/>
</dbReference>
<dbReference type="AlphaFoldDB" id="A0A0P1B288"/>
<dbReference type="GeneID" id="36401246"/>
<keyword evidence="2" id="KW-1185">Reference proteome</keyword>
<accession>A0A0P1B288</accession>
<evidence type="ECO:0000313" key="1">
    <source>
        <dbReference type="EMBL" id="CEG48366.1"/>
    </source>
</evidence>
<sequence>MKYPKHGKVFYAIKLAFVILLGSERLVIHTKTLKGSINRDGSMSWRMFFGL</sequence>
<evidence type="ECO:0000313" key="2">
    <source>
        <dbReference type="Proteomes" id="UP000054928"/>
    </source>
</evidence>
<name>A0A0P1B288_PLAHL</name>
<protein>
    <submittedName>
        <fullName evidence="1">Uncharacterized protein</fullName>
    </submittedName>
</protein>
<dbReference type="Proteomes" id="UP000054928">
    <property type="component" value="Unassembled WGS sequence"/>
</dbReference>
<proteinExistence type="predicted"/>
<reference evidence="2" key="1">
    <citation type="submission" date="2014-09" db="EMBL/GenBank/DDBJ databases">
        <authorList>
            <person name="Sharma Rahul"/>
            <person name="Thines Marco"/>
        </authorList>
    </citation>
    <scope>NUCLEOTIDE SEQUENCE [LARGE SCALE GENOMIC DNA]</scope>
</reference>
<dbReference type="EMBL" id="CCYD01002939">
    <property type="protein sequence ID" value="CEG48366.1"/>
    <property type="molecule type" value="Genomic_DNA"/>
</dbReference>